<name>X6NBT1_RETFI</name>
<accession>X6NBT1</accession>
<dbReference type="EMBL" id="ASPP01009730">
    <property type="protein sequence ID" value="ETO23755.1"/>
    <property type="molecule type" value="Genomic_DNA"/>
</dbReference>
<keyword evidence="2" id="KW-1185">Reference proteome</keyword>
<protein>
    <submittedName>
        <fullName evidence="1">Uncharacterized protein</fullName>
    </submittedName>
</protein>
<dbReference type="AlphaFoldDB" id="X6NBT1"/>
<evidence type="ECO:0000313" key="2">
    <source>
        <dbReference type="Proteomes" id="UP000023152"/>
    </source>
</evidence>
<gene>
    <name evidence="1" type="ORF">RFI_13423</name>
</gene>
<proteinExistence type="predicted"/>
<dbReference type="Proteomes" id="UP000023152">
    <property type="component" value="Unassembled WGS sequence"/>
</dbReference>
<comment type="caution">
    <text evidence="1">The sequence shown here is derived from an EMBL/GenBank/DDBJ whole genome shotgun (WGS) entry which is preliminary data.</text>
</comment>
<evidence type="ECO:0000313" key="1">
    <source>
        <dbReference type="EMBL" id="ETO23755.1"/>
    </source>
</evidence>
<sequence length="117" mass="14068">MNYVQISVNEKIINIYFNEAKWKIFNKYGRCIISHFIQFKKCFTLNHFAKDCNNSKVYRYCGKRNRKLENCHHRRNPMLQKCVLCKVNQASNSILCSVIQRTRNTISEFIEKKKKII</sequence>
<organism evidence="1 2">
    <name type="scientific">Reticulomyxa filosa</name>
    <dbReference type="NCBI Taxonomy" id="46433"/>
    <lineage>
        <taxon>Eukaryota</taxon>
        <taxon>Sar</taxon>
        <taxon>Rhizaria</taxon>
        <taxon>Retaria</taxon>
        <taxon>Foraminifera</taxon>
        <taxon>Monothalamids</taxon>
        <taxon>Reticulomyxidae</taxon>
        <taxon>Reticulomyxa</taxon>
    </lineage>
</organism>
<reference evidence="1 2" key="1">
    <citation type="journal article" date="2013" name="Curr. Biol.">
        <title>The Genome of the Foraminiferan Reticulomyxa filosa.</title>
        <authorList>
            <person name="Glockner G."/>
            <person name="Hulsmann N."/>
            <person name="Schleicher M."/>
            <person name="Noegel A.A."/>
            <person name="Eichinger L."/>
            <person name="Gallinger C."/>
            <person name="Pawlowski J."/>
            <person name="Sierra R."/>
            <person name="Euteneuer U."/>
            <person name="Pillet L."/>
            <person name="Moustafa A."/>
            <person name="Platzer M."/>
            <person name="Groth M."/>
            <person name="Szafranski K."/>
            <person name="Schliwa M."/>
        </authorList>
    </citation>
    <scope>NUCLEOTIDE SEQUENCE [LARGE SCALE GENOMIC DNA]</scope>
</reference>